<name>A0A3L6S5E6_PANMI</name>
<gene>
    <name evidence="3" type="ORF">C2845_PM09G20510</name>
</gene>
<feature type="compositionally biased region" description="Gly residues" evidence="1">
    <location>
        <begin position="28"/>
        <end position="42"/>
    </location>
</feature>
<dbReference type="Proteomes" id="UP000275267">
    <property type="component" value="Unassembled WGS sequence"/>
</dbReference>
<evidence type="ECO:0000256" key="1">
    <source>
        <dbReference type="SAM" id="MobiDB-lite"/>
    </source>
</evidence>
<comment type="caution">
    <text evidence="3">The sequence shown here is derived from an EMBL/GenBank/DDBJ whole genome shotgun (WGS) entry which is preliminary data.</text>
</comment>
<reference evidence="4" key="1">
    <citation type="journal article" date="2019" name="Nat. Commun.">
        <title>The genome of broomcorn millet.</title>
        <authorList>
            <person name="Zou C."/>
            <person name="Miki D."/>
            <person name="Li D."/>
            <person name="Tang Q."/>
            <person name="Xiao L."/>
            <person name="Rajput S."/>
            <person name="Deng P."/>
            <person name="Jia W."/>
            <person name="Huang R."/>
            <person name="Zhang M."/>
            <person name="Sun Y."/>
            <person name="Hu J."/>
            <person name="Fu X."/>
            <person name="Schnable P.S."/>
            <person name="Li F."/>
            <person name="Zhang H."/>
            <person name="Feng B."/>
            <person name="Zhu X."/>
            <person name="Liu R."/>
            <person name="Schnable J.C."/>
            <person name="Zhu J.-K."/>
            <person name="Zhang H."/>
        </authorList>
    </citation>
    <scope>NUCLEOTIDE SEQUENCE [LARGE SCALE GENOMIC DNA]</scope>
</reference>
<protein>
    <submittedName>
        <fullName evidence="3">Uncharacterized protein</fullName>
    </submittedName>
</protein>
<keyword evidence="2" id="KW-0812">Transmembrane</keyword>
<proteinExistence type="predicted"/>
<evidence type="ECO:0000256" key="2">
    <source>
        <dbReference type="SAM" id="Phobius"/>
    </source>
</evidence>
<keyword evidence="2" id="KW-1133">Transmembrane helix</keyword>
<keyword evidence="2" id="KW-0472">Membrane</keyword>
<organism evidence="3 4">
    <name type="scientific">Panicum miliaceum</name>
    <name type="common">Proso millet</name>
    <name type="synonym">Broomcorn millet</name>
    <dbReference type="NCBI Taxonomy" id="4540"/>
    <lineage>
        <taxon>Eukaryota</taxon>
        <taxon>Viridiplantae</taxon>
        <taxon>Streptophyta</taxon>
        <taxon>Embryophyta</taxon>
        <taxon>Tracheophyta</taxon>
        <taxon>Spermatophyta</taxon>
        <taxon>Magnoliopsida</taxon>
        <taxon>Liliopsida</taxon>
        <taxon>Poales</taxon>
        <taxon>Poaceae</taxon>
        <taxon>PACMAD clade</taxon>
        <taxon>Panicoideae</taxon>
        <taxon>Panicodae</taxon>
        <taxon>Paniceae</taxon>
        <taxon>Panicinae</taxon>
        <taxon>Panicum</taxon>
        <taxon>Panicum sect. Panicum</taxon>
    </lineage>
</organism>
<feature type="transmembrane region" description="Helical" evidence="2">
    <location>
        <begin position="63"/>
        <end position="84"/>
    </location>
</feature>
<feature type="region of interest" description="Disordered" evidence="1">
    <location>
        <begin position="20"/>
        <end position="53"/>
    </location>
</feature>
<dbReference type="EMBL" id="PQIB02000006">
    <property type="protein sequence ID" value="RLN13562.1"/>
    <property type="molecule type" value="Genomic_DNA"/>
</dbReference>
<dbReference type="AlphaFoldDB" id="A0A3L6S5E6"/>
<sequence>MASVPRAMIKMVVTAAGRRQAATTAAGQRGGGSSAGGSGASQGGRSSQRREVHDLVPSAAETWVAYSLPMVAVLILLSGGPHLAKN</sequence>
<keyword evidence="4" id="KW-1185">Reference proteome</keyword>
<evidence type="ECO:0000313" key="3">
    <source>
        <dbReference type="EMBL" id="RLN13562.1"/>
    </source>
</evidence>
<accession>A0A3L6S5E6</accession>
<evidence type="ECO:0000313" key="4">
    <source>
        <dbReference type="Proteomes" id="UP000275267"/>
    </source>
</evidence>